<dbReference type="InterPro" id="IPR003712">
    <property type="entry name" value="Cyanate_lyase_C"/>
</dbReference>
<dbReference type="AlphaFoldDB" id="A0A9W8IZF9"/>
<comment type="caution">
    <text evidence="4">The sequence shown here is derived from an EMBL/GenBank/DDBJ whole genome shotgun (WGS) entry which is preliminary data.</text>
</comment>
<organism evidence="4 5">
    <name type="scientific">Candolleomyces eurysporus</name>
    <dbReference type="NCBI Taxonomy" id="2828524"/>
    <lineage>
        <taxon>Eukaryota</taxon>
        <taxon>Fungi</taxon>
        <taxon>Dikarya</taxon>
        <taxon>Basidiomycota</taxon>
        <taxon>Agaricomycotina</taxon>
        <taxon>Agaricomycetes</taxon>
        <taxon>Agaricomycetidae</taxon>
        <taxon>Agaricales</taxon>
        <taxon>Agaricineae</taxon>
        <taxon>Psathyrellaceae</taxon>
        <taxon>Candolleomyces</taxon>
    </lineage>
</organism>
<name>A0A9W8IZF9_9AGAR</name>
<dbReference type="InterPro" id="IPR008076">
    <property type="entry name" value="Cyanase"/>
</dbReference>
<accession>A0A9W8IZF9</accession>
<dbReference type="GO" id="GO:0008824">
    <property type="term" value="F:cyanate hydratase activity"/>
    <property type="evidence" value="ECO:0007669"/>
    <property type="project" value="InterPro"/>
</dbReference>
<feature type="domain" description="Cyanate lyase C-terminal" evidence="3">
    <location>
        <begin position="123"/>
        <end position="195"/>
    </location>
</feature>
<dbReference type="InterPro" id="IPR010982">
    <property type="entry name" value="Lambda_DNA-bd_dom_sf"/>
</dbReference>
<reference evidence="4" key="1">
    <citation type="submission" date="2022-06" db="EMBL/GenBank/DDBJ databases">
        <title>Genome Sequence of Candolleomyces eurysporus.</title>
        <authorList>
            <person name="Buettner E."/>
        </authorList>
    </citation>
    <scope>NUCLEOTIDE SEQUENCE</scope>
    <source>
        <strain evidence="4">VTCC 930004</strain>
    </source>
</reference>
<dbReference type="OrthoDB" id="10019422at2759"/>
<dbReference type="Pfam" id="PF02560">
    <property type="entry name" value="Cyanate_lyase"/>
    <property type="match status" value="1"/>
</dbReference>
<dbReference type="Pfam" id="PF21291">
    <property type="entry name" value="CYNS_N"/>
    <property type="match status" value="1"/>
</dbReference>
<dbReference type="PANTHER" id="PTHR34186">
    <property type="entry name" value="CYANATE HYDRATASE"/>
    <property type="match status" value="1"/>
</dbReference>
<feature type="non-terminal residue" evidence="4">
    <location>
        <position position="195"/>
    </location>
</feature>
<dbReference type="Gene3D" id="3.30.1160.10">
    <property type="entry name" value="Cyanate lyase, C-terminal domain"/>
    <property type="match status" value="1"/>
</dbReference>
<dbReference type="SMART" id="SM01116">
    <property type="entry name" value="Cyanate_lyase"/>
    <property type="match status" value="1"/>
</dbReference>
<evidence type="ECO:0000256" key="1">
    <source>
        <dbReference type="ARBA" id="ARBA00003561"/>
    </source>
</evidence>
<dbReference type="Proteomes" id="UP001140091">
    <property type="component" value="Unassembled WGS sequence"/>
</dbReference>
<keyword evidence="2" id="KW-0456">Lyase</keyword>
<evidence type="ECO:0000313" key="4">
    <source>
        <dbReference type="EMBL" id="KAJ2924634.1"/>
    </source>
</evidence>
<dbReference type="HAMAP" id="MF_00535">
    <property type="entry name" value="Cyanate_hydrat"/>
    <property type="match status" value="1"/>
</dbReference>
<dbReference type="GO" id="GO:0003677">
    <property type="term" value="F:DNA binding"/>
    <property type="evidence" value="ECO:0007669"/>
    <property type="project" value="InterPro"/>
</dbReference>
<evidence type="ECO:0000259" key="3">
    <source>
        <dbReference type="SMART" id="SM01116"/>
    </source>
</evidence>
<comment type="function">
    <text evidence="1">Catalyzes the reaction of cyanate with bicarbonate to produce ammonia and carbon dioxide.</text>
</comment>
<keyword evidence="5" id="KW-1185">Reference proteome</keyword>
<dbReference type="InterPro" id="IPR048564">
    <property type="entry name" value="CYNS_N"/>
</dbReference>
<protein>
    <recommendedName>
        <fullName evidence="3">Cyanate lyase C-terminal domain-containing protein</fullName>
    </recommendedName>
</protein>
<dbReference type="NCBIfam" id="TIGR00673">
    <property type="entry name" value="cynS"/>
    <property type="match status" value="1"/>
</dbReference>
<proteinExistence type="inferred from homology"/>
<dbReference type="InterPro" id="IPR036581">
    <property type="entry name" value="Cyanate_lyase_C_sf"/>
</dbReference>
<dbReference type="PANTHER" id="PTHR34186:SF2">
    <property type="entry name" value="CYANATE HYDRATASE"/>
    <property type="match status" value="1"/>
</dbReference>
<dbReference type="SUPFAM" id="SSF55234">
    <property type="entry name" value="Cyanase C-terminal domain"/>
    <property type="match status" value="1"/>
</dbReference>
<sequence>MSLALIQFCQGIRREGFTDKEVWILYFLLLSESSLMASIAANTTPYSGLPPINVQLFEAKARKGLSFADIGKAINRDEVWVAAAFYAQAKFSQEEIVKVGQVLEIDPVAISSVLGDHWWPDRGLVEMPPRDPVLYRLYEGIMVYGQPIKAVIHEKFGDGIMSMINCNVHVEKKPDPAGDRVVLTFDGKFLPYSQW</sequence>
<dbReference type="NCBIfam" id="NF002773">
    <property type="entry name" value="PRK02866.1"/>
    <property type="match status" value="1"/>
</dbReference>
<gene>
    <name evidence="4" type="ORF">H1R20_g12465</name>
</gene>
<evidence type="ECO:0000313" key="5">
    <source>
        <dbReference type="Proteomes" id="UP001140091"/>
    </source>
</evidence>
<dbReference type="PRINTS" id="PR01693">
    <property type="entry name" value="CYANASE"/>
</dbReference>
<dbReference type="Gene3D" id="1.10.260.40">
    <property type="entry name" value="lambda repressor-like DNA-binding domains"/>
    <property type="match status" value="1"/>
</dbReference>
<dbReference type="EMBL" id="JANBPK010001211">
    <property type="protein sequence ID" value="KAJ2924634.1"/>
    <property type="molecule type" value="Genomic_DNA"/>
</dbReference>
<dbReference type="CDD" id="cd00559">
    <property type="entry name" value="Cyanase_C"/>
    <property type="match status" value="1"/>
</dbReference>
<dbReference type="SUPFAM" id="SSF47413">
    <property type="entry name" value="lambda repressor-like DNA-binding domains"/>
    <property type="match status" value="1"/>
</dbReference>
<evidence type="ECO:0000256" key="2">
    <source>
        <dbReference type="ARBA" id="ARBA00023239"/>
    </source>
</evidence>